<dbReference type="EMBL" id="QCZG01000037">
    <property type="protein sequence ID" value="PWA08425.1"/>
    <property type="molecule type" value="Genomic_DNA"/>
</dbReference>
<name>A0A2U1JTX3_9BACI</name>
<feature type="active site" evidence="13">
    <location>
        <position position="410"/>
    </location>
</feature>
<dbReference type="EC" id="2.7.8.-" evidence="13 14"/>
<feature type="active site" evidence="13">
    <location>
        <position position="225"/>
    </location>
</feature>
<gene>
    <name evidence="16" type="primary">cls</name>
    <name evidence="16" type="ORF">DCC39_14875</name>
</gene>
<evidence type="ECO:0000256" key="6">
    <source>
        <dbReference type="ARBA" id="ARBA00022737"/>
    </source>
</evidence>
<keyword evidence="5 13" id="KW-0812">Transmembrane</keyword>
<comment type="similarity">
    <text evidence="13">Belongs to the phospholipase D family. Cardiolipin synthase subfamily.</text>
</comment>
<dbReference type="Pfam" id="PF13396">
    <property type="entry name" value="PLDc_N"/>
    <property type="match status" value="1"/>
</dbReference>
<dbReference type="GO" id="GO:0032049">
    <property type="term" value="P:cardiolipin biosynthetic process"/>
    <property type="evidence" value="ECO:0007669"/>
    <property type="project" value="UniProtKB-UniRule"/>
</dbReference>
<dbReference type="GO" id="GO:0008808">
    <property type="term" value="F:cardiolipin synthase activity"/>
    <property type="evidence" value="ECO:0007669"/>
    <property type="project" value="UniProtKB-UniRule"/>
</dbReference>
<feature type="domain" description="PLD phosphodiesterase" evidence="15">
    <location>
        <begin position="398"/>
        <end position="425"/>
    </location>
</feature>
<dbReference type="FunFam" id="3.30.870.10:FF:000014">
    <property type="entry name" value="Cardiolipin synthase"/>
    <property type="match status" value="1"/>
</dbReference>
<evidence type="ECO:0000256" key="2">
    <source>
        <dbReference type="ARBA" id="ARBA00022475"/>
    </source>
</evidence>
<keyword evidence="10 13" id="KW-0594">Phospholipid biosynthesis</keyword>
<feature type="transmembrane region" description="Helical" evidence="13">
    <location>
        <begin position="35"/>
        <end position="57"/>
    </location>
</feature>
<evidence type="ECO:0000259" key="15">
    <source>
        <dbReference type="PROSITE" id="PS50035"/>
    </source>
</evidence>
<comment type="subcellular location">
    <subcellularLocation>
        <location evidence="1 13">Cell membrane</location>
        <topology evidence="1 13">Multi-pass membrane protein</topology>
    </subcellularLocation>
</comment>
<dbReference type="CDD" id="cd09112">
    <property type="entry name" value="PLDc_CLS_2"/>
    <property type="match status" value="1"/>
</dbReference>
<evidence type="ECO:0000313" key="17">
    <source>
        <dbReference type="Proteomes" id="UP000245998"/>
    </source>
</evidence>
<evidence type="ECO:0000256" key="5">
    <source>
        <dbReference type="ARBA" id="ARBA00022692"/>
    </source>
</evidence>
<dbReference type="OrthoDB" id="9762009at2"/>
<evidence type="ECO:0000256" key="9">
    <source>
        <dbReference type="ARBA" id="ARBA00023136"/>
    </source>
</evidence>
<reference evidence="16 17" key="1">
    <citation type="submission" date="2018-04" db="EMBL/GenBank/DDBJ databases">
        <title>Camelliibacillus theae gen. nov., sp. nov., isolated from Pu'er tea.</title>
        <authorList>
            <person name="Niu L."/>
        </authorList>
    </citation>
    <scope>NUCLEOTIDE SEQUENCE [LARGE SCALE GENOMIC DNA]</scope>
    <source>
        <strain evidence="16 17">T8</strain>
    </source>
</reference>
<evidence type="ECO:0000256" key="1">
    <source>
        <dbReference type="ARBA" id="ARBA00004651"/>
    </source>
</evidence>
<evidence type="ECO:0000256" key="12">
    <source>
        <dbReference type="ARBA" id="ARBA00057569"/>
    </source>
</evidence>
<dbReference type="InterPro" id="IPR025202">
    <property type="entry name" value="PLD-like_dom"/>
</dbReference>
<proteinExistence type="inferred from homology"/>
<keyword evidence="8 13" id="KW-0443">Lipid metabolism</keyword>
<dbReference type="InterPro" id="IPR022924">
    <property type="entry name" value="Cardiolipin_synthase"/>
</dbReference>
<evidence type="ECO:0000256" key="4">
    <source>
        <dbReference type="ARBA" id="ARBA00022679"/>
    </source>
</evidence>
<sequence length="485" mass="56182">MEISHFLSLLVPIVTIVNMTLAGIVVFFERRDARATWAWLVVLLFVPILGFIVYLFFGRQLKQKNFYKLSAEERNYFKSAVDGQIKKIKELHVFEHNSLLKKHTDLILMNLKSSTSLITTNNDIEIFSDGHEKFKALFRDIKAAQSEINLQYYIIQRDDLGKKLRDLLTLKAKEGVKVRVLYDEIGSRKMSRAFFKELIAYGGEVEVFFPSFLKFINPRLNHRNHRKLCIIDGHIGYIGGFNIGNEYLGKVKKFGYWRDTHFRIIGEAVAYIQGRFILDWKQATHQKHIDLEQFVYQMKPRPGKSPVQIVDSGPNSETEYIKNMYIKLIMSAQKSVYIQTPYFIPDQSFMDACKIALLSGVDVRIMIPNKPDHPFVYWATWSHVGELISYGAKVLIYENGFMHAKTIVVDDEVASVGTANIDTRSFELNFEVNAIVYDEDVARKLRDLFLQDSELCSELTLKRYRERSAVIKFKEAISRLLSPIL</sequence>
<keyword evidence="4 13" id="KW-0808">Transferase</keyword>
<dbReference type="Proteomes" id="UP000245998">
    <property type="component" value="Unassembled WGS sequence"/>
</dbReference>
<evidence type="ECO:0000256" key="7">
    <source>
        <dbReference type="ARBA" id="ARBA00022989"/>
    </source>
</evidence>
<comment type="function">
    <text evidence="12 13">Catalyzes the reversible phosphatidyl group transfer from one phosphatidylglycerol molecule to another to form cardiolipin (CL) (diphosphatidylglycerol) and glycerol.</text>
</comment>
<keyword evidence="7 13" id="KW-1133">Transmembrane helix</keyword>
<dbReference type="RefSeq" id="WP_116555689.1">
    <property type="nucleotide sequence ID" value="NZ_QCZG01000037.1"/>
</dbReference>
<dbReference type="InterPro" id="IPR027379">
    <property type="entry name" value="CLS_N"/>
</dbReference>
<keyword evidence="9 13" id="KW-0472">Membrane</keyword>
<dbReference type="Pfam" id="PF13091">
    <property type="entry name" value="PLDc_2"/>
    <property type="match status" value="2"/>
</dbReference>
<dbReference type="PANTHER" id="PTHR21248">
    <property type="entry name" value="CARDIOLIPIN SYNTHASE"/>
    <property type="match status" value="1"/>
</dbReference>
<comment type="caution">
    <text evidence="16">The sequence shown here is derived from an EMBL/GenBank/DDBJ whole genome shotgun (WGS) entry which is preliminary data.</text>
</comment>
<dbReference type="NCBIfam" id="TIGR04265">
    <property type="entry name" value="bac_cardiolipin"/>
    <property type="match status" value="1"/>
</dbReference>
<evidence type="ECO:0000256" key="8">
    <source>
        <dbReference type="ARBA" id="ARBA00023098"/>
    </source>
</evidence>
<dbReference type="SUPFAM" id="SSF56024">
    <property type="entry name" value="Phospholipase D/nuclease"/>
    <property type="match status" value="2"/>
</dbReference>
<dbReference type="Gene3D" id="3.30.870.10">
    <property type="entry name" value="Endonuclease Chain A"/>
    <property type="match status" value="2"/>
</dbReference>
<dbReference type="InterPro" id="IPR030874">
    <property type="entry name" value="Cardiolipin_synth_Firmi"/>
</dbReference>
<evidence type="ECO:0000256" key="10">
    <source>
        <dbReference type="ARBA" id="ARBA00023209"/>
    </source>
</evidence>
<feature type="active site" evidence="13">
    <location>
        <position position="405"/>
    </location>
</feature>
<keyword evidence="17" id="KW-1185">Reference proteome</keyword>
<keyword evidence="6" id="KW-0677">Repeat</keyword>
<evidence type="ECO:0000256" key="3">
    <source>
        <dbReference type="ARBA" id="ARBA00022516"/>
    </source>
</evidence>
<dbReference type="CDD" id="cd09110">
    <property type="entry name" value="PLDc_CLS_1"/>
    <property type="match status" value="1"/>
</dbReference>
<dbReference type="HAMAP" id="MF_01916">
    <property type="entry name" value="Cardiolipin_synth_Cls"/>
    <property type="match status" value="1"/>
</dbReference>
<evidence type="ECO:0000256" key="13">
    <source>
        <dbReference type="HAMAP-Rule" id="MF_01916"/>
    </source>
</evidence>
<keyword evidence="2 13" id="KW-1003">Cell membrane</keyword>
<organism evidence="16 17">
    <name type="scientific">Pueribacillus theae</name>
    <dbReference type="NCBI Taxonomy" id="2171751"/>
    <lineage>
        <taxon>Bacteria</taxon>
        <taxon>Bacillati</taxon>
        <taxon>Bacillota</taxon>
        <taxon>Bacilli</taxon>
        <taxon>Bacillales</taxon>
        <taxon>Bacillaceae</taxon>
        <taxon>Pueribacillus</taxon>
    </lineage>
</organism>
<feature type="active site" evidence="13">
    <location>
        <position position="232"/>
    </location>
</feature>
<feature type="transmembrane region" description="Helical" evidence="13">
    <location>
        <begin position="6"/>
        <end position="28"/>
    </location>
</feature>
<keyword evidence="11 13" id="KW-1208">Phospholipid metabolism</keyword>
<evidence type="ECO:0000313" key="16">
    <source>
        <dbReference type="EMBL" id="PWA08425.1"/>
    </source>
</evidence>
<dbReference type="PROSITE" id="PS50035">
    <property type="entry name" value="PLD"/>
    <property type="match status" value="2"/>
</dbReference>
<evidence type="ECO:0000256" key="11">
    <source>
        <dbReference type="ARBA" id="ARBA00023264"/>
    </source>
</evidence>
<comment type="catalytic activity">
    <reaction evidence="13">
        <text>2 a 1,2-diacyl-sn-glycero-3-phospho-(1'-sn-glycerol) = a cardiolipin + glycerol</text>
        <dbReference type="Rhea" id="RHEA:31451"/>
        <dbReference type="ChEBI" id="CHEBI:17754"/>
        <dbReference type="ChEBI" id="CHEBI:62237"/>
        <dbReference type="ChEBI" id="CHEBI:64716"/>
    </reaction>
</comment>
<feature type="active site" evidence="13">
    <location>
        <position position="227"/>
    </location>
</feature>
<dbReference type="InterPro" id="IPR001736">
    <property type="entry name" value="PLipase_D/transphosphatidylase"/>
</dbReference>
<dbReference type="GO" id="GO:0005886">
    <property type="term" value="C:plasma membrane"/>
    <property type="evidence" value="ECO:0007669"/>
    <property type="project" value="UniProtKB-SubCell"/>
</dbReference>
<dbReference type="SMART" id="SM00155">
    <property type="entry name" value="PLDc"/>
    <property type="match status" value="2"/>
</dbReference>
<protein>
    <recommendedName>
        <fullName evidence="13 14">Cardiolipin synthase</fullName>
        <shortName evidence="13">CL synthase</shortName>
        <ecNumber evidence="13 14">2.7.8.-</ecNumber>
    </recommendedName>
</protein>
<keyword evidence="3 13" id="KW-0444">Lipid biosynthesis</keyword>
<accession>A0A2U1JTX3</accession>
<feature type="active site" evidence="13">
    <location>
        <position position="403"/>
    </location>
</feature>
<dbReference type="AlphaFoldDB" id="A0A2U1JTX3"/>
<feature type="domain" description="PLD phosphodiesterase" evidence="15">
    <location>
        <begin position="220"/>
        <end position="247"/>
    </location>
</feature>
<dbReference type="FunFam" id="3.30.870.10:FF:000021">
    <property type="entry name" value="Cardiolipin synthase"/>
    <property type="match status" value="1"/>
</dbReference>
<evidence type="ECO:0000256" key="14">
    <source>
        <dbReference type="NCBIfam" id="TIGR04265"/>
    </source>
</evidence>
<dbReference type="PANTHER" id="PTHR21248:SF22">
    <property type="entry name" value="PHOSPHOLIPASE D"/>
    <property type="match status" value="1"/>
</dbReference>